<sequence length="189" mass="21416">MNKWSKTFLIICSLVLLLLSLVIVSLTWPWGTSSAFLYAIREFFFANYYAHMTLFWLGIAVAAASVIAIIVVLFVPHNKTTFRLKDDRGKLTIHKKAIDGVVRSMLNEKDFIGSPKVNTTATNRKIHVNVSGDIKRTSALVDHMEEWSARVEERVRNLVGSDHNVKVKVKLERYQKRGNATSSGQPRVE</sequence>
<name>A0A143AEP4_9LACO</name>
<protein>
    <recommendedName>
        <fullName evidence="6">Alkaline shock response membrane anchor protein AmaP</fullName>
    </recommendedName>
</protein>
<reference evidence="4 5" key="1">
    <citation type="journal article" date="2016" name="PLoS ONE">
        <title>The Identification of Novel Diagnostic Marker Genes for the Detection of Beer Spoiling Pediococcus damnosus Strains Using the BlAst Diagnostic Gene findEr.</title>
        <authorList>
            <person name="Behr J."/>
            <person name="Geissler A.J."/>
            <person name="Schmid J."/>
            <person name="Zehe A."/>
            <person name="Vogel R.F."/>
        </authorList>
    </citation>
    <scope>NUCLEOTIDE SEQUENCE [LARGE SCALE GENOMIC DNA]</scope>
    <source>
        <strain evidence="2 5">TMW 2.1533</strain>
        <strain evidence="3 4">TMW 2.1535</strain>
    </source>
</reference>
<evidence type="ECO:0000313" key="5">
    <source>
        <dbReference type="Proteomes" id="UP000076405"/>
    </source>
</evidence>
<evidence type="ECO:0000256" key="1">
    <source>
        <dbReference type="SAM" id="Phobius"/>
    </source>
</evidence>
<dbReference type="Proteomes" id="UP000076405">
    <property type="component" value="Chromosome"/>
</dbReference>
<dbReference type="GeneID" id="57276709"/>
<organism evidence="2 5">
    <name type="scientific">Pediococcus damnosus</name>
    <dbReference type="NCBI Taxonomy" id="51663"/>
    <lineage>
        <taxon>Bacteria</taxon>
        <taxon>Bacillati</taxon>
        <taxon>Bacillota</taxon>
        <taxon>Bacilli</taxon>
        <taxon>Lactobacillales</taxon>
        <taxon>Lactobacillaceae</taxon>
        <taxon>Pediococcus</taxon>
    </lineage>
</organism>
<dbReference type="RefSeq" id="WP_046871142.1">
    <property type="nucleotide sequence ID" value="NZ_BAAAXI010000135.1"/>
</dbReference>
<keyword evidence="1" id="KW-0812">Transmembrane</keyword>
<evidence type="ECO:0000313" key="2">
    <source>
        <dbReference type="EMBL" id="AMV62737.1"/>
    </source>
</evidence>
<feature type="transmembrane region" description="Helical" evidence="1">
    <location>
        <begin position="7"/>
        <end position="28"/>
    </location>
</feature>
<keyword evidence="1" id="KW-0472">Membrane</keyword>
<keyword evidence="4" id="KW-1185">Reference proteome</keyword>
<feature type="transmembrane region" description="Helical" evidence="1">
    <location>
        <begin position="48"/>
        <end position="75"/>
    </location>
</feature>
<dbReference type="EMBL" id="CP012275">
    <property type="protein sequence ID" value="AMV62737.1"/>
    <property type="molecule type" value="Genomic_DNA"/>
</dbReference>
<evidence type="ECO:0008006" key="6">
    <source>
        <dbReference type="Google" id="ProtNLM"/>
    </source>
</evidence>
<evidence type="ECO:0000313" key="3">
    <source>
        <dbReference type="EMBL" id="AMV67380.1"/>
    </source>
</evidence>
<dbReference type="KEGG" id="pdm:ADU72_1451"/>
<dbReference type="Proteomes" id="UP000076244">
    <property type="component" value="Chromosome"/>
</dbReference>
<keyword evidence="1" id="KW-1133">Transmembrane helix</keyword>
<gene>
    <name evidence="2" type="ORF">ADU70_1247</name>
    <name evidence="3" type="ORF">ADU72_1451</name>
</gene>
<evidence type="ECO:0000313" key="4">
    <source>
        <dbReference type="Proteomes" id="UP000076244"/>
    </source>
</evidence>
<dbReference type="NCBIfam" id="NF033218">
    <property type="entry name" value="anchor_AmaP"/>
    <property type="match status" value="1"/>
</dbReference>
<accession>A0A143AEP4</accession>
<proteinExistence type="predicted"/>
<dbReference type="AlphaFoldDB" id="A0A143AEP4"/>
<dbReference type="OrthoDB" id="2249586at2"/>
<dbReference type="EMBL" id="CP012288">
    <property type="protein sequence ID" value="AMV67380.1"/>
    <property type="molecule type" value="Genomic_DNA"/>
</dbReference>